<comment type="catalytic activity">
    <reaction evidence="1">
        <text>S-ubiquitinyl-[E2 ubiquitin-conjugating enzyme]-L-cysteine + [acceptor protein]-L-lysine = [E2 ubiquitin-conjugating enzyme]-L-cysteine + N(6)-ubiquitinyl-[acceptor protein]-L-lysine.</text>
        <dbReference type="EC" id="2.3.2.26"/>
    </reaction>
</comment>
<feature type="compositionally biased region" description="Polar residues" evidence="5">
    <location>
        <begin position="23"/>
        <end position="34"/>
    </location>
</feature>
<dbReference type="GO" id="GO:0061630">
    <property type="term" value="F:ubiquitin protein ligase activity"/>
    <property type="evidence" value="ECO:0007669"/>
    <property type="project" value="UniProtKB-EC"/>
</dbReference>
<sequence length="720" mass="79195">MNNVNSEELGRVVASAIASYLQPNTQRQGRTEVNSASTSSTTSSATAARGQLGNAISRLGPSNVGNTCTNTNTSVPRRETQIRLPTRYQTFPSTPASSGNSSSTKRRTTGSIGKTKTWSKDVVCLPGCGNGELAAFFSIPRGQARAKLTEDGLVGKIRIVSTWTPRQVAIEITSIFGRQFVIGENGLLDYDYLSLVPGTKRLRIPNVSTSFTWNGQEVASLAGQGCLYILAKSELVKNDEDAVFQVDLNDEEHIPPQLQLSENAEIETASRSESLSSTLTASRNASNETLQRVEVEIWGSALSESHRSYVSLLDDDCLSDDSDDILLHAALEESARETVVPCQSIKDILKGHINGVMSPEEGRNYVNVRRGHVLEDAVAKIQKKKFNPKLPISVKFADDEGNSEGAVDTGGPTREFFRLVTKEMFRKSSMFGGADHGNKVLIHNIQARTKGLYKSYGMLLALSLCNGGNACHCLNESVYDFLVHGEDGKVLPTIDDIPDHESKTILLKVQGTKKEEEFLELTRQDDLLDLLNACGYSAQPSFGDKDKLLSMLTRYFVLDKPRSALEQFKEGLEVLGILHVMKRYPKEFEQLFCFQATKLTAFMLQTLFSTTYSPSGSNCRAKEELIVMHWRDVLQDCEAGEARVSLEDVLIFATGADVIPPCGFEPPPSATFWADVRPRGNTCANTICLPTWPAKESVSFEEFKDYFEDGILNSPGFQRA</sequence>
<dbReference type="AlphaFoldDB" id="A0A6S7I032"/>
<comment type="caution">
    <text evidence="7">The sequence shown here is derived from an EMBL/GenBank/DDBJ whole genome shotgun (WGS) entry which is preliminary data.</text>
</comment>
<feature type="compositionally biased region" description="Low complexity" evidence="5">
    <location>
        <begin position="35"/>
        <end position="48"/>
    </location>
</feature>
<protein>
    <recommendedName>
        <fullName evidence="2">HECT-type E3 ubiquitin transferase</fullName>
        <ecNumber evidence="2">2.3.2.26</ecNumber>
    </recommendedName>
</protein>
<dbReference type="SUPFAM" id="SSF56204">
    <property type="entry name" value="Hect, E3 ligase catalytic domain"/>
    <property type="match status" value="1"/>
</dbReference>
<dbReference type="GO" id="GO:0016874">
    <property type="term" value="F:ligase activity"/>
    <property type="evidence" value="ECO:0007669"/>
    <property type="project" value="UniProtKB-KW"/>
</dbReference>
<evidence type="ECO:0000256" key="5">
    <source>
        <dbReference type="SAM" id="MobiDB-lite"/>
    </source>
</evidence>
<keyword evidence="7" id="KW-0436">Ligase</keyword>
<name>A0A6S7I032_PARCT</name>
<dbReference type="PANTHER" id="PTHR45700:SF8">
    <property type="entry name" value="HECT-TYPE E3 UBIQUITIN TRANSFERASE"/>
    <property type="match status" value="1"/>
</dbReference>
<dbReference type="EMBL" id="CACRXK020006762">
    <property type="protein sequence ID" value="CAB4010367.1"/>
    <property type="molecule type" value="Genomic_DNA"/>
</dbReference>
<organism evidence="7 8">
    <name type="scientific">Paramuricea clavata</name>
    <name type="common">Red gorgonian</name>
    <name type="synonym">Violescent sea-whip</name>
    <dbReference type="NCBI Taxonomy" id="317549"/>
    <lineage>
        <taxon>Eukaryota</taxon>
        <taxon>Metazoa</taxon>
        <taxon>Cnidaria</taxon>
        <taxon>Anthozoa</taxon>
        <taxon>Octocorallia</taxon>
        <taxon>Malacalcyonacea</taxon>
        <taxon>Plexauridae</taxon>
        <taxon>Paramuricea</taxon>
    </lineage>
</organism>
<gene>
    <name evidence="7" type="ORF">PACLA_8A028120</name>
</gene>
<dbReference type="EC" id="2.3.2.26" evidence="2"/>
<keyword evidence="3" id="KW-0808">Transferase</keyword>
<evidence type="ECO:0000256" key="4">
    <source>
        <dbReference type="ARBA" id="ARBA00022786"/>
    </source>
</evidence>
<evidence type="ECO:0000259" key="6">
    <source>
        <dbReference type="PROSITE" id="PS50237"/>
    </source>
</evidence>
<dbReference type="PROSITE" id="PS50237">
    <property type="entry name" value="HECT"/>
    <property type="match status" value="1"/>
</dbReference>
<dbReference type="PANTHER" id="PTHR45700">
    <property type="entry name" value="UBIQUITIN-PROTEIN LIGASE E3C"/>
    <property type="match status" value="1"/>
</dbReference>
<dbReference type="InterPro" id="IPR035983">
    <property type="entry name" value="Hect_E3_ubiquitin_ligase"/>
</dbReference>
<dbReference type="OrthoDB" id="5984193at2759"/>
<accession>A0A6S7I032</accession>
<keyword evidence="8" id="KW-1185">Reference proteome</keyword>
<evidence type="ECO:0000313" key="8">
    <source>
        <dbReference type="Proteomes" id="UP001152795"/>
    </source>
</evidence>
<dbReference type="SMART" id="SM00119">
    <property type="entry name" value="HECTc"/>
    <property type="match status" value="1"/>
</dbReference>
<dbReference type="GO" id="GO:0000209">
    <property type="term" value="P:protein polyubiquitination"/>
    <property type="evidence" value="ECO:0007669"/>
    <property type="project" value="InterPro"/>
</dbReference>
<evidence type="ECO:0000256" key="3">
    <source>
        <dbReference type="ARBA" id="ARBA00022679"/>
    </source>
</evidence>
<dbReference type="InterPro" id="IPR044611">
    <property type="entry name" value="E3A/B/C-like"/>
</dbReference>
<feature type="region of interest" description="Disordered" evidence="5">
    <location>
        <begin position="23"/>
        <end position="48"/>
    </location>
</feature>
<feature type="region of interest" description="Disordered" evidence="5">
    <location>
        <begin position="55"/>
        <end position="74"/>
    </location>
</feature>
<proteinExistence type="predicted"/>
<feature type="compositionally biased region" description="Polar residues" evidence="5">
    <location>
        <begin position="63"/>
        <end position="74"/>
    </location>
</feature>
<evidence type="ECO:0000256" key="1">
    <source>
        <dbReference type="ARBA" id="ARBA00000885"/>
    </source>
</evidence>
<keyword evidence="4" id="KW-0833">Ubl conjugation pathway</keyword>
<dbReference type="Proteomes" id="UP001152795">
    <property type="component" value="Unassembled WGS sequence"/>
</dbReference>
<evidence type="ECO:0000256" key="2">
    <source>
        <dbReference type="ARBA" id="ARBA00012485"/>
    </source>
</evidence>
<reference evidence="7" key="1">
    <citation type="submission" date="2020-04" db="EMBL/GenBank/DDBJ databases">
        <authorList>
            <person name="Alioto T."/>
            <person name="Alioto T."/>
            <person name="Gomez Garrido J."/>
        </authorList>
    </citation>
    <scope>NUCLEOTIDE SEQUENCE</scope>
    <source>
        <strain evidence="7">A484AB</strain>
    </source>
</reference>
<feature type="region of interest" description="Disordered" evidence="5">
    <location>
        <begin position="80"/>
        <end position="112"/>
    </location>
</feature>
<feature type="compositionally biased region" description="Low complexity" evidence="5">
    <location>
        <begin position="92"/>
        <end position="103"/>
    </location>
</feature>
<dbReference type="Gene3D" id="3.30.2410.10">
    <property type="entry name" value="Hect, E3 ligase catalytic domain"/>
    <property type="match status" value="1"/>
</dbReference>
<dbReference type="Gene3D" id="3.90.1750.10">
    <property type="entry name" value="Hect, E3 ligase catalytic domains"/>
    <property type="match status" value="1"/>
</dbReference>
<feature type="domain" description="HECT" evidence="6">
    <location>
        <begin position="384"/>
        <end position="720"/>
    </location>
</feature>
<dbReference type="InterPro" id="IPR000569">
    <property type="entry name" value="HECT_dom"/>
</dbReference>
<evidence type="ECO:0000313" key="7">
    <source>
        <dbReference type="EMBL" id="CAB4010367.1"/>
    </source>
</evidence>
<dbReference type="Pfam" id="PF00632">
    <property type="entry name" value="HECT"/>
    <property type="match status" value="1"/>
</dbReference>